<proteinExistence type="predicted"/>
<organism evidence="1 2">
    <name type="scientific">Mycena alexandri</name>
    <dbReference type="NCBI Taxonomy" id="1745969"/>
    <lineage>
        <taxon>Eukaryota</taxon>
        <taxon>Fungi</taxon>
        <taxon>Dikarya</taxon>
        <taxon>Basidiomycota</taxon>
        <taxon>Agaricomycotina</taxon>
        <taxon>Agaricomycetes</taxon>
        <taxon>Agaricomycetidae</taxon>
        <taxon>Agaricales</taxon>
        <taxon>Marasmiineae</taxon>
        <taxon>Mycenaceae</taxon>
        <taxon>Mycena</taxon>
    </lineage>
</organism>
<dbReference type="EMBL" id="JARJCM010000138">
    <property type="protein sequence ID" value="KAJ7026467.1"/>
    <property type="molecule type" value="Genomic_DNA"/>
</dbReference>
<name>A0AAD6WV78_9AGAR</name>
<sequence>MVSCTDIIGPKVLAEVRRDMERRSMPASVGRAPAHPGEAAWGKFTADEWKTFCIYHLPYTLARLWGQFKDSAVEEERRKYDMLQNFLHLVGAVKLATSPTMRPATIEAYEEEIHSYLSGLLLLYPGAQIESYQHLAMHFGDLLKRWGPTHSWRCFAFERYNGLLQHIKTSKKFG</sequence>
<evidence type="ECO:0000313" key="2">
    <source>
        <dbReference type="Proteomes" id="UP001218188"/>
    </source>
</evidence>
<dbReference type="PANTHER" id="PTHR46579">
    <property type="entry name" value="F5/8 TYPE C DOMAIN-CONTAINING PROTEIN-RELATED"/>
    <property type="match status" value="1"/>
</dbReference>
<dbReference type="Proteomes" id="UP001218188">
    <property type="component" value="Unassembled WGS sequence"/>
</dbReference>
<accession>A0AAD6WV78</accession>
<dbReference type="AlphaFoldDB" id="A0AAD6WV78"/>
<keyword evidence="2" id="KW-1185">Reference proteome</keyword>
<comment type="caution">
    <text evidence="1">The sequence shown here is derived from an EMBL/GenBank/DDBJ whole genome shotgun (WGS) entry which is preliminary data.</text>
</comment>
<dbReference type="PANTHER" id="PTHR46579:SF1">
    <property type="entry name" value="F5_8 TYPE C DOMAIN-CONTAINING PROTEIN"/>
    <property type="match status" value="1"/>
</dbReference>
<protein>
    <submittedName>
        <fullName evidence="1">Uncharacterized protein</fullName>
    </submittedName>
</protein>
<reference evidence="1" key="1">
    <citation type="submission" date="2023-03" db="EMBL/GenBank/DDBJ databases">
        <title>Massive genome expansion in bonnet fungi (Mycena s.s.) driven by repeated elements and novel gene families across ecological guilds.</title>
        <authorList>
            <consortium name="Lawrence Berkeley National Laboratory"/>
            <person name="Harder C.B."/>
            <person name="Miyauchi S."/>
            <person name="Viragh M."/>
            <person name="Kuo A."/>
            <person name="Thoen E."/>
            <person name="Andreopoulos B."/>
            <person name="Lu D."/>
            <person name="Skrede I."/>
            <person name="Drula E."/>
            <person name="Henrissat B."/>
            <person name="Morin E."/>
            <person name="Kohler A."/>
            <person name="Barry K."/>
            <person name="LaButti K."/>
            <person name="Morin E."/>
            <person name="Salamov A."/>
            <person name="Lipzen A."/>
            <person name="Mereny Z."/>
            <person name="Hegedus B."/>
            <person name="Baldrian P."/>
            <person name="Stursova M."/>
            <person name="Weitz H."/>
            <person name="Taylor A."/>
            <person name="Grigoriev I.V."/>
            <person name="Nagy L.G."/>
            <person name="Martin F."/>
            <person name="Kauserud H."/>
        </authorList>
    </citation>
    <scope>NUCLEOTIDE SEQUENCE</scope>
    <source>
        <strain evidence="1">CBHHK200</strain>
    </source>
</reference>
<evidence type="ECO:0000313" key="1">
    <source>
        <dbReference type="EMBL" id="KAJ7026467.1"/>
    </source>
</evidence>
<gene>
    <name evidence="1" type="ORF">C8F04DRAFT_966372</name>
</gene>